<dbReference type="InterPro" id="IPR044992">
    <property type="entry name" value="ChyE-like"/>
</dbReference>
<dbReference type="OMA" id="PWIQTLK"/>
<dbReference type="STRING" id="759272.G0S6Z5"/>
<proteinExistence type="predicted"/>
<organism evidence="3">
    <name type="scientific">Chaetomium thermophilum (strain DSM 1495 / CBS 144.50 / IMI 039719)</name>
    <name type="common">Thermochaetoides thermophila</name>
    <dbReference type="NCBI Taxonomy" id="759272"/>
    <lineage>
        <taxon>Eukaryota</taxon>
        <taxon>Fungi</taxon>
        <taxon>Dikarya</taxon>
        <taxon>Ascomycota</taxon>
        <taxon>Pezizomycotina</taxon>
        <taxon>Sordariomycetes</taxon>
        <taxon>Sordariomycetidae</taxon>
        <taxon>Sordariales</taxon>
        <taxon>Chaetomiaceae</taxon>
        <taxon>Thermochaetoides</taxon>
    </lineage>
</organism>
<dbReference type="HOGENOM" id="CLU_054974_0_2_1"/>
<dbReference type="eggNOG" id="KOG3179">
    <property type="taxonomic scope" value="Eukaryota"/>
</dbReference>
<name>G0S6Z5_CHATD</name>
<dbReference type="SUPFAM" id="SSF52317">
    <property type="entry name" value="Class I glutamine amidotransferase-like"/>
    <property type="match status" value="1"/>
</dbReference>
<evidence type="ECO:0000313" key="3">
    <source>
        <dbReference type="Proteomes" id="UP000008066"/>
    </source>
</evidence>
<dbReference type="KEGG" id="cthr:CTHT_0035590"/>
<gene>
    <name evidence="2" type="ORF">CTHT_0035590</name>
</gene>
<sequence length="249" mass="27594">MSPLRLAVLEADTPVPRTFARHGGYAGVFSYLFERAVAPEPLSSLLTITAHDVVSGGAEAYPDPDTVDAILISGSKHNAFDNDEWIVRLVDYVRDVVQNQPRIKVIGICFGHQIVGRALGAKVGRSDKGWEISVTETELTEKGKEIFGGKKTLSLQQMHRDQVFTVPDGAELLASTDRCMNQGFLIPHRVITVQGHPEFTAEIMDELLELRHESGLFTDEMFEEARARNGDHHDGVFAAQALLKFLQDR</sequence>
<reference evidence="2 3" key="1">
    <citation type="journal article" date="2011" name="Cell">
        <title>Insight into structure and assembly of the nuclear pore complex by utilizing the genome of a eukaryotic thermophile.</title>
        <authorList>
            <person name="Amlacher S."/>
            <person name="Sarges P."/>
            <person name="Flemming D."/>
            <person name="van Noort V."/>
            <person name="Kunze R."/>
            <person name="Devos D.P."/>
            <person name="Arumugam M."/>
            <person name="Bork P."/>
            <person name="Hurt E."/>
        </authorList>
    </citation>
    <scope>NUCLEOTIDE SEQUENCE [LARGE SCALE GENOMIC DNA]</scope>
    <source>
        <strain evidence="3">DSM 1495 / CBS 144.50 / IMI 039719</strain>
    </source>
</reference>
<evidence type="ECO:0000313" key="2">
    <source>
        <dbReference type="EMBL" id="EGS21693.1"/>
    </source>
</evidence>
<accession>G0S6Z5</accession>
<dbReference type="RefSeq" id="XP_006693989.1">
    <property type="nucleotide sequence ID" value="XM_006693926.1"/>
</dbReference>
<evidence type="ECO:0000259" key="1">
    <source>
        <dbReference type="Pfam" id="PF00117"/>
    </source>
</evidence>
<dbReference type="GO" id="GO:0005634">
    <property type="term" value="C:nucleus"/>
    <property type="evidence" value="ECO:0007669"/>
    <property type="project" value="TreeGrafter"/>
</dbReference>
<dbReference type="AlphaFoldDB" id="G0S6Z5"/>
<dbReference type="EMBL" id="GL988041">
    <property type="protein sequence ID" value="EGS21693.1"/>
    <property type="molecule type" value="Genomic_DNA"/>
</dbReference>
<dbReference type="Pfam" id="PF00117">
    <property type="entry name" value="GATase"/>
    <property type="match status" value="1"/>
</dbReference>
<protein>
    <recommendedName>
        <fullName evidence="1">Glutamine amidotransferase domain-containing protein</fullName>
    </recommendedName>
</protein>
<dbReference type="PANTHER" id="PTHR42695:SF5">
    <property type="entry name" value="GLUTAMINE AMIDOTRANSFERASE YLR126C-RELATED"/>
    <property type="match status" value="1"/>
</dbReference>
<keyword evidence="3" id="KW-1185">Reference proteome</keyword>
<dbReference type="CDD" id="cd01741">
    <property type="entry name" value="GATase1_1"/>
    <property type="match status" value="1"/>
</dbReference>
<dbReference type="PROSITE" id="PS51273">
    <property type="entry name" value="GATASE_TYPE_1"/>
    <property type="match status" value="1"/>
</dbReference>
<dbReference type="Proteomes" id="UP000008066">
    <property type="component" value="Unassembled WGS sequence"/>
</dbReference>
<feature type="domain" description="Glutamine amidotransferase" evidence="1">
    <location>
        <begin position="66"/>
        <end position="204"/>
    </location>
</feature>
<dbReference type="Gene3D" id="3.40.50.880">
    <property type="match status" value="1"/>
</dbReference>
<dbReference type="OrthoDB" id="92161at2759"/>
<dbReference type="InterPro" id="IPR029062">
    <property type="entry name" value="Class_I_gatase-like"/>
</dbReference>
<dbReference type="PANTHER" id="PTHR42695">
    <property type="entry name" value="GLUTAMINE AMIDOTRANSFERASE YLR126C-RELATED"/>
    <property type="match status" value="1"/>
</dbReference>
<dbReference type="InterPro" id="IPR017926">
    <property type="entry name" value="GATASE"/>
</dbReference>
<dbReference type="GO" id="GO:0005829">
    <property type="term" value="C:cytosol"/>
    <property type="evidence" value="ECO:0007669"/>
    <property type="project" value="TreeGrafter"/>
</dbReference>
<dbReference type="GeneID" id="18257597"/>